<dbReference type="Proteomes" id="UP001050975">
    <property type="component" value="Unassembled WGS sequence"/>
</dbReference>
<evidence type="ECO:0000259" key="1">
    <source>
        <dbReference type="SMART" id="SM00198"/>
    </source>
</evidence>
<dbReference type="InterPro" id="IPR014044">
    <property type="entry name" value="CAP_dom"/>
</dbReference>
<proteinExistence type="predicted"/>
<dbReference type="InterPro" id="IPR018244">
    <property type="entry name" value="Allrgn_V5/Tpx1_CS"/>
</dbReference>
<dbReference type="PANTHER" id="PTHR10334">
    <property type="entry name" value="CYSTEINE-RICH SECRETORY PROTEIN-RELATED"/>
    <property type="match status" value="1"/>
</dbReference>
<dbReference type="PRINTS" id="PR00838">
    <property type="entry name" value="V5ALLERGEN"/>
</dbReference>
<evidence type="ECO:0000313" key="3">
    <source>
        <dbReference type="Proteomes" id="UP001050975"/>
    </source>
</evidence>
<dbReference type="PROSITE" id="PS01010">
    <property type="entry name" value="CRISP_2"/>
    <property type="match status" value="1"/>
</dbReference>
<dbReference type="Gene3D" id="3.40.33.10">
    <property type="entry name" value="CAP"/>
    <property type="match status" value="1"/>
</dbReference>
<dbReference type="AlphaFoldDB" id="A0AAV3XDF5"/>
<evidence type="ECO:0000313" key="2">
    <source>
        <dbReference type="EMBL" id="GET37437.1"/>
    </source>
</evidence>
<protein>
    <submittedName>
        <fullName evidence="2">SCP-like extracellular</fullName>
    </submittedName>
</protein>
<dbReference type="InterPro" id="IPR001283">
    <property type="entry name" value="CRISP-related"/>
</dbReference>
<dbReference type="RefSeq" id="WP_226578900.1">
    <property type="nucleotide sequence ID" value="NZ_BLAY01000028.1"/>
</dbReference>
<dbReference type="InterPro" id="IPR002413">
    <property type="entry name" value="V5_allergen-like"/>
</dbReference>
<dbReference type="InterPro" id="IPR035940">
    <property type="entry name" value="CAP_sf"/>
</dbReference>
<organism evidence="2 3">
    <name type="scientific">Microseira wollei NIES-4236</name>
    <dbReference type="NCBI Taxonomy" id="2530354"/>
    <lineage>
        <taxon>Bacteria</taxon>
        <taxon>Bacillati</taxon>
        <taxon>Cyanobacteriota</taxon>
        <taxon>Cyanophyceae</taxon>
        <taxon>Oscillatoriophycideae</taxon>
        <taxon>Aerosakkonematales</taxon>
        <taxon>Aerosakkonemataceae</taxon>
        <taxon>Microseira</taxon>
    </lineage>
</organism>
<reference evidence="2" key="1">
    <citation type="submission" date="2019-10" db="EMBL/GenBank/DDBJ databases">
        <title>Draft genome sequece of Microseira wollei NIES-4236.</title>
        <authorList>
            <person name="Yamaguchi H."/>
            <person name="Suzuki S."/>
            <person name="Kawachi M."/>
        </authorList>
    </citation>
    <scope>NUCLEOTIDE SEQUENCE</scope>
    <source>
        <strain evidence="2">NIES-4236</strain>
    </source>
</reference>
<sequence length="139" mass="15165">MNFTEEILNAHNKYRAEVGVPPLQWSEDLAASAQQWADQLAQTGRFEHSGSGENLAQGSTGAFSVTQLVDMWGGEKQYFINGTFPDVSSTGNWMDVGHYTQVVWRNTTEVGCGLASGNGNDVLVCHYNPAGNFMGQPVY</sequence>
<name>A0AAV3XDF5_9CYAN</name>
<comment type="caution">
    <text evidence="2">The sequence shown here is derived from an EMBL/GenBank/DDBJ whole genome shotgun (WGS) entry which is preliminary data.</text>
</comment>
<dbReference type="InterPro" id="IPR034113">
    <property type="entry name" value="SCP_GAPR1-like"/>
</dbReference>
<accession>A0AAV3XDF5</accession>
<keyword evidence="3" id="KW-1185">Reference proteome</keyword>
<dbReference type="FunFam" id="3.40.33.10:FF:000010">
    <property type="entry name" value="Predicted protein"/>
    <property type="match status" value="1"/>
</dbReference>
<dbReference type="PROSITE" id="PS01009">
    <property type="entry name" value="CRISP_1"/>
    <property type="match status" value="1"/>
</dbReference>
<dbReference type="Pfam" id="PF00188">
    <property type="entry name" value="CAP"/>
    <property type="match status" value="1"/>
</dbReference>
<dbReference type="GO" id="GO:0005576">
    <property type="term" value="C:extracellular region"/>
    <property type="evidence" value="ECO:0007669"/>
    <property type="project" value="InterPro"/>
</dbReference>
<dbReference type="PRINTS" id="PR00837">
    <property type="entry name" value="V5TPXLIKE"/>
</dbReference>
<feature type="domain" description="SCP" evidence="1">
    <location>
        <begin position="2"/>
        <end position="135"/>
    </location>
</feature>
<gene>
    <name evidence="2" type="ORF">MiSe_21900</name>
</gene>
<dbReference type="EMBL" id="BLAY01000028">
    <property type="protein sequence ID" value="GET37437.1"/>
    <property type="molecule type" value="Genomic_DNA"/>
</dbReference>
<dbReference type="CDD" id="cd05382">
    <property type="entry name" value="CAP_GAPR1-like"/>
    <property type="match status" value="1"/>
</dbReference>
<dbReference type="SUPFAM" id="SSF55797">
    <property type="entry name" value="PR-1-like"/>
    <property type="match status" value="1"/>
</dbReference>
<dbReference type="SMART" id="SM00198">
    <property type="entry name" value="SCP"/>
    <property type="match status" value="1"/>
</dbReference>